<dbReference type="EMBL" id="QAPF01000080">
    <property type="protein sequence ID" value="TEA17773.1"/>
    <property type="molecule type" value="Genomic_DNA"/>
</dbReference>
<keyword evidence="3" id="KW-1185">Reference proteome</keyword>
<proteinExistence type="predicted"/>
<gene>
    <name evidence="2" type="ORF">C8034_v011776</name>
</gene>
<keyword evidence="1" id="KW-0175">Coiled coil</keyword>
<dbReference type="AlphaFoldDB" id="A0A4R8THW2"/>
<comment type="caution">
    <text evidence="2">The sequence shown here is derived from an EMBL/GenBank/DDBJ whole genome shotgun (WGS) entry which is preliminary data.</text>
</comment>
<evidence type="ECO:0000256" key="1">
    <source>
        <dbReference type="SAM" id="Coils"/>
    </source>
</evidence>
<sequence length="217" mass="25123">MADDTTDVERLMRFTGLTIRAAGPLLGSGPVVPVALRFLRLDPSQKKRYRPNKLSVIKRVTFWVDKAVITAEAWPNLDPSLNHFWDVVMAVARDDKSFDAEIVLKTQLNLKRGAIDRIIDRYRVARLNFVREHPNFKTIDAWAAIQKDRRLRKLQATEALPETNPNGKTSKFKEQAILNKHYTEAVNERDFWQGKAEEARIKCEALEEEVRSLKQRR</sequence>
<evidence type="ECO:0000313" key="3">
    <source>
        <dbReference type="Proteomes" id="UP000295604"/>
    </source>
</evidence>
<accession>A0A4R8THW2</accession>
<dbReference type="Proteomes" id="UP000295604">
    <property type="component" value="Unassembled WGS sequence"/>
</dbReference>
<feature type="coiled-coil region" evidence="1">
    <location>
        <begin position="189"/>
        <end position="216"/>
    </location>
</feature>
<protein>
    <submittedName>
        <fullName evidence="2">Uncharacterized protein</fullName>
    </submittedName>
</protein>
<organism evidence="2 3">
    <name type="scientific">Colletotrichum sidae</name>
    <dbReference type="NCBI Taxonomy" id="1347389"/>
    <lineage>
        <taxon>Eukaryota</taxon>
        <taxon>Fungi</taxon>
        <taxon>Dikarya</taxon>
        <taxon>Ascomycota</taxon>
        <taxon>Pezizomycotina</taxon>
        <taxon>Sordariomycetes</taxon>
        <taxon>Hypocreomycetidae</taxon>
        <taxon>Glomerellales</taxon>
        <taxon>Glomerellaceae</taxon>
        <taxon>Colletotrichum</taxon>
        <taxon>Colletotrichum orbiculare species complex</taxon>
    </lineage>
</organism>
<reference evidence="2 3" key="1">
    <citation type="submission" date="2018-11" db="EMBL/GenBank/DDBJ databases">
        <title>Genome sequence and assembly of Colletotrichum sidae.</title>
        <authorList>
            <person name="Gan P."/>
            <person name="Shirasu K."/>
        </authorList>
    </citation>
    <scope>NUCLEOTIDE SEQUENCE [LARGE SCALE GENOMIC DNA]</scope>
    <source>
        <strain evidence="2 3">CBS 518.97</strain>
    </source>
</reference>
<evidence type="ECO:0000313" key="2">
    <source>
        <dbReference type="EMBL" id="TEA17773.1"/>
    </source>
</evidence>
<name>A0A4R8THW2_9PEZI</name>